<evidence type="ECO:0000313" key="3">
    <source>
        <dbReference type="Proteomes" id="UP001143304"/>
    </source>
</evidence>
<feature type="transmembrane region" description="Helical" evidence="1">
    <location>
        <begin position="20"/>
        <end position="37"/>
    </location>
</feature>
<comment type="caution">
    <text evidence="2">The sequence shown here is derived from an EMBL/GenBank/DDBJ whole genome shotgun (WGS) entry which is preliminary data.</text>
</comment>
<reference evidence="2" key="1">
    <citation type="submission" date="2019-02" db="EMBL/GenBank/DDBJ databases">
        <authorList>
            <person name="Li S.-H."/>
        </authorList>
    </citation>
    <scope>NUCLEOTIDE SEQUENCE</scope>
    <source>
        <strain evidence="2">IMCC11814</strain>
    </source>
</reference>
<keyword evidence="3" id="KW-1185">Reference proteome</keyword>
<keyword evidence="1" id="KW-1133">Transmembrane helix</keyword>
<organism evidence="2 3">
    <name type="scientific">Candidatus Marimicrobium litorale</name>
    <dbReference type="NCBI Taxonomy" id="2518991"/>
    <lineage>
        <taxon>Bacteria</taxon>
        <taxon>Pseudomonadati</taxon>
        <taxon>Pseudomonadota</taxon>
        <taxon>Gammaproteobacteria</taxon>
        <taxon>Cellvibrionales</taxon>
        <taxon>Halieaceae</taxon>
        <taxon>Marimicrobium</taxon>
    </lineage>
</organism>
<sequence length="147" mass="15840">MTLFARIRAFLDRHIDYPAALAGAVVLGSLVFVINYGHGWNQALVAAAKQTTYTFFAGGALVRLNERLALSINPAAAGVIMGAAVFHTADINPGGAWVCFSWRARPLQGRVGGGLKRRLMVVIIVAREALSWSARSFVFPSPADERD</sequence>
<dbReference type="RefSeq" id="WP_279250148.1">
    <property type="nucleotide sequence ID" value="NZ_SHNO01000001.1"/>
</dbReference>
<proteinExistence type="predicted"/>
<evidence type="ECO:0000313" key="2">
    <source>
        <dbReference type="EMBL" id="MCX2978450.1"/>
    </source>
</evidence>
<evidence type="ECO:0000256" key="1">
    <source>
        <dbReference type="SAM" id="Phobius"/>
    </source>
</evidence>
<keyword evidence="1" id="KW-0812">Transmembrane</keyword>
<gene>
    <name evidence="2" type="ORF">EYC82_13875</name>
</gene>
<keyword evidence="1" id="KW-0472">Membrane</keyword>
<name>A0ABT3T8E8_9GAMM</name>
<dbReference type="Proteomes" id="UP001143304">
    <property type="component" value="Unassembled WGS sequence"/>
</dbReference>
<protein>
    <submittedName>
        <fullName evidence="2">Uncharacterized protein</fullName>
    </submittedName>
</protein>
<accession>A0ABT3T8E8</accession>
<dbReference type="EMBL" id="SHNO01000001">
    <property type="protein sequence ID" value="MCX2978450.1"/>
    <property type="molecule type" value="Genomic_DNA"/>
</dbReference>